<accession>A0ABY8K5H5</accession>
<dbReference type="RefSeq" id="WP_279335070.1">
    <property type="nucleotide sequence ID" value="NZ_CP121682.1"/>
</dbReference>
<name>A0ABY8K5H5_9ACTN</name>
<protein>
    <submittedName>
        <fullName evidence="2">Uncharacterized protein</fullName>
    </submittedName>
</protein>
<gene>
    <name evidence="2" type="ORF">PYS65_18605</name>
</gene>
<reference evidence="2 3" key="1">
    <citation type="submission" date="2023-03" db="EMBL/GenBank/DDBJ databases">
        <authorList>
            <person name="Mo P."/>
        </authorList>
    </citation>
    <scope>NUCLEOTIDE SEQUENCE [LARGE SCALE GENOMIC DNA]</scope>
    <source>
        <strain evidence="2 3">HUAS 5</strain>
    </source>
</reference>
<feature type="transmembrane region" description="Helical" evidence="1">
    <location>
        <begin position="45"/>
        <end position="70"/>
    </location>
</feature>
<keyword evidence="1" id="KW-0812">Transmembrane</keyword>
<organism evidence="2 3">
    <name type="scientific">Streptomyces cathayae</name>
    <dbReference type="NCBI Taxonomy" id="3031124"/>
    <lineage>
        <taxon>Bacteria</taxon>
        <taxon>Bacillati</taxon>
        <taxon>Actinomycetota</taxon>
        <taxon>Actinomycetes</taxon>
        <taxon>Kitasatosporales</taxon>
        <taxon>Streptomycetaceae</taxon>
        <taxon>Streptomyces</taxon>
    </lineage>
</organism>
<keyword evidence="1" id="KW-1133">Transmembrane helix</keyword>
<feature type="transmembrane region" description="Helical" evidence="1">
    <location>
        <begin position="12"/>
        <end position="39"/>
    </location>
</feature>
<dbReference type="Proteomes" id="UP001216440">
    <property type="component" value="Chromosome"/>
</dbReference>
<evidence type="ECO:0000313" key="2">
    <source>
        <dbReference type="EMBL" id="WGD42010.1"/>
    </source>
</evidence>
<sequence>MDSTQAVSKKSPVPGAMLVTSLGLGAGNIGFAAGIFGRLAGDQTLYAATATGVFAGAGAFTLALTIASFIRKNSES</sequence>
<dbReference type="EMBL" id="CP121682">
    <property type="protein sequence ID" value="WGD42010.1"/>
    <property type="molecule type" value="Genomic_DNA"/>
</dbReference>
<evidence type="ECO:0000313" key="3">
    <source>
        <dbReference type="Proteomes" id="UP001216440"/>
    </source>
</evidence>
<evidence type="ECO:0000256" key="1">
    <source>
        <dbReference type="SAM" id="Phobius"/>
    </source>
</evidence>
<proteinExistence type="predicted"/>
<keyword evidence="3" id="KW-1185">Reference proteome</keyword>
<keyword evidence="1" id="KW-0472">Membrane</keyword>